<dbReference type="InterPro" id="IPR050300">
    <property type="entry name" value="GDXG_lipolytic_enzyme"/>
</dbReference>
<feature type="region of interest" description="Disordered" evidence="2">
    <location>
        <begin position="756"/>
        <end position="795"/>
    </location>
</feature>
<evidence type="ECO:0000256" key="2">
    <source>
        <dbReference type="SAM" id="MobiDB-lite"/>
    </source>
</evidence>
<feature type="region of interest" description="Disordered" evidence="2">
    <location>
        <begin position="144"/>
        <end position="198"/>
    </location>
</feature>
<keyword evidence="1 4" id="KW-0378">Hydrolase</keyword>
<feature type="compositionally biased region" description="Basic and acidic residues" evidence="2">
    <location>
        <begin position="430"/>
        <end position="458"/>
    </location>
</feature>
<dbReference type="GO" id="GO:0016787">
    <property type="term" value="F:hydrolase activity"/>
    <property type="evidence" value="ECO:0007669"/>
    <property type="project" value="UniProtKB-KW"/>
</dbReference>
<feature type="compositionally biased region" description="Low complexity" evidence="2">
    <location>
        <begin position="778"/>
        <end position="789"/>
    </location>
</feature>
<evidence type="ECO:0000259" key="3">
    <source>
        <dbReference type="Pfam" id="PF07859"/>
    </source>
</evidence>
<evidence type="ECO:0000256" key="1">
    <source>
        <dbReference type="ARBA" id="ARBA00022801"/>
    </source>
</evidence>
<dbReference type="InterPro" id="IPR013094">
    <property type="entry name" value="AB_hydrolase_3"/>
</dbReference>
<feature type="region of interest" description="Disordered" evidence="2">
    <location>
        <begin position="622"/>
        <end position="683"/>
    </location>
</feature>
<feature type="region of interest" description="Disordered" evidence="2">
    <location>
        <begin position="811"/>
        <end position="858"/>
    </location>
</feature>
<keyword evidence="5" id="KW-1185">Reference proteome</keyword>
<evidence type="ECO:0000313" key="5">
    <source>
        <dbReference type="Proteomes" id="UP000076842"/>
    </source>
</evidence>
<feature type="compositionally biased region" description="Basic and acidic residues" evidence="2">
    <location>
        <begin position="1113"/>
        <end position="1126"/>
    </location>
</feature>
<dbReference type="PANTHER" id="PTHR48081:SF5">
    <property type="entry name" value="ALPHA_BETA HYDROLASE FOLD-3 DOMAIN-CONTAINING PROTEIN"/>
    <property type="match status" value="1"/>
</dbReference>
<dbReference type="InterPro" id="IPR029058">
    <property type="entry name" value="AB_hydrolase_fold"/>
</dbReference>
<reference evidence="4 5" key="1">
    <citation type="journal article" date="2016" name="Mol. Biol. Evol.">
        <title>Comparative Genomics of Early-Diverging Mushroom-Forming Fungi Provides Insights into the Origins of Lignocellulose Decay Capabilities.</title>
        <authorList>
            <person name="Nagy L.G."/>
            <person name="Riley R."/>
            <person name="Tritt A."/>
            <person name="Adam C."/>
            <person name="Daum C."/>
            <person name="Floudas D."/>
            <person name="Sun H."/>
            <person name="Yadav J.S."/>
            <person name="Pangilinan J."/>
            <person name="Larsson K.H."/>
            <person name="Matsuura K."/>
            <person name="Barry K."/>
            <person name="Labutti K."/>
            <person name="Kuo R."/>
            <person name="Ohm R.A."/>
            <person name="Bhattacharya S.S."/>
            <person name="Shirouzu T."/>
            <person name="Yoshinaga Y."/>
            <person name="Martin F.M."/>
            <person name="Grigoriev I.V."/>
            <person name="Hibbett D.S."/>
        </authorList>
    </citation>
    <scope>NUCLEOTIDE SEQUENCE [LARGE SCALE GENOMIC DNA]</scope>
    <source>
        <strain evidence="4 5">HHB12733</strain>
    </source>
</reference>
<feature type="compositionally biased region" description="Low complexity" evidence="2">
    <location>
        <begin position="756"/>
        <end position="770"/>
    </location>
</feature>
<proteinExistence type="predicted"/>
<feature type="region of interest" description="Disordered" evidence="2">
    <location>
        <begin position="711"/>
        <end position="732"/>
    </location>
</feature>
<dbReference type="PANTHER" id="PTHR48081">
    <property type="entry name" value="AB HYDROLASE SUPERFAMILY PROTEIN C4A8.06C"/>
    <property type="match status" value="1"/>
</dbReference>
<feature type="compositionally biased region" description="Low complexity" evidence="2">
    <location>
        <begin position="624"/>
        <end position="638"/>
    </location>
</feature>
<sequence length="1146" mass="125867">MSNVSLNTAVALRIGPLLLDTLFKHYLERKTVTKDSKAREELLYDAAFTVFRTFMEAATKHSVEELQQFSNVRIPSPPWAHLVRLRIPLQTCADAAQYLILALGGEEKTRTFVGGVKWWQTRGLQGIEAQWICSKKDLEREEKALRERRREATLGGGAGGKAPSSGNGSTGEGEKGEKGLAGEGSGESNQGETSGEAVYSSGMDSMRCLLYLHGGGYYFGSVDQERYMMQRFARKMKGRCFAVDYRLAPQYPFPCALQDCIAAYLYLIRPPPGASHAPIPPNRIVFGGDSAGGGLVLALLQIIRDTNLPLPSGAVLISPWCDLTHSFPSIFENTATDIVPTYGLSIHKPSTLWPPPPEDLSTTVRSRLRQRIIDIVRPPNDKDEPEEPASPAGTHFTKNEEGVVPAHPARPRRASHGSLRSHLSHKSHKSAHEDLTVRGDSRLPPKGEQDYSKLHPHDALSSAPDPGREEPPDKQLDAADPTGPGPIRLTVDGRDVTIRSQVQLYCTNHQLTHPFVSPCMGYLGGLCPLLVIASDKEVLRDEIIYSAHKAARPDQFPIKEETRHLYPHLEGIESRYGPTPVHLQVYDDTSHVLPLISFSTPAKYCYRAIAAFCVHVTPTGITMPSSSPSQPNSGSHLSPETSALEGLPSKGKKPNMHVDVDGLPRILPESPLATTPEEEEDEWLRSLKHKEQKAPVKILVESPRVDVLVASPEAGPSRDMSTGLPHTDGPLQATPAELASALAASHKSDLAINPTDQAAQASTASEAAPAHPHKSHLSKLLPLPLPHSSKAGHDGRALSFPAHLLRSMSLGQPEKHKGSPTVDESMPDPRVTQPVKQESKQASEDVAGPRFGTVMDNHVGRKAGDPIVYQMKDLIVDNMIRERVSRTGTIRPLEPPEDLGALKVPLDEIGVIKENAAKRYLHGQALWDKKFASTVRAVEKDRIKHLKKARKDADRRASMYITGKRNHRTLTDEDASWGWSWALDGEEPPPSSIVARRDTHEARRLAQIADKSWQEDTEDDKWAGNRLWTQLADWLTGPGDKEGSSSEPFGEDESNKALDGLRRRGTIASTNGRELRLNAHDRAEGSKPEASQEHPSTEHKRKSTLNPFSKASGSEERGTQERKSTLDIFRHLHRRKGATVGGYTSS</sequence>
<dbReference type="EMBL" id="KV423948">
    <property type="protein sequence ID" value="KZT58695.1"/>
    <property type="molecule type" value="Genomic_DNA"/>
</dbReference>
<dbReference type="InParanoid" id="A0A165GZX8"/>
<dbReference type="STRING" id="1353952.A0A165GZX8"/>
<feature type="region of interest" description="Disordered" evidence="2">
    <location>
        <begin position="1034"/>
        <end position="1126"/>
    </location>
</feature>
<feature type="compositionally biased region" description="Basic and acidic residues" evidence="2">
    <location>
        <begin position="466"/>
        <end position="477"/>
    </location>
</feature>
<dbReference type="Pfam" id="PF07859">
    <property type="entry name" value="Abhydrolase_3"/>
    <property type="match status" value="1"/>
</dbReference>
<gene>
    <name evidence="4" type="ORF">CALCODRAFT_482154</name>
</gene>
<evidence type="ECO:0000313" key="4">
    <source>
        <dbReference type="EMBL" id="KZT58695.1"/>
    </source>
</evidence>
<feature type="compositionally biased region" description="Basic and acidic residues" evidence="2">
    <location>
        <begin position="1053"/>
        <end position="1062"/>
    </location>
</feature>
<organism evidence="4 5">
    <name type="scientific">Calocera cornea HHB12733</name>
    <dbReference type="NCBI Taxonomy" id="1353952"/>
    <lineage>
        <taxon>Eukaryota</taxon>
        <taxon>Fungi</taxon>
        <taxon>Dikarya</taxon>
        <taxon>Basidiomycota</taxon>
        <taxon>Agaricomycotina</taxon>
        <taxon>Dacrymycetes</taxon>
        <taxon>Dacrymycetales</taxon>
        <taxon>Dacrymycetaceae</taxon>
        <taxon>Calocera</taxon>
    </lineage>
</organism>
<feature type="compositionally biased region" description="Basic and acidic residues" evidence="2">
    <location>
        <begin position="1073"/>
        <end position="1098"/>
    </location>
</feature>
<name>A0A165GZX8_9BASI</name>
<dbReference type="Proteomes" id="UP000076842">
    <property type="component" value="Unassembled WGS sequence"/>
</dbReference>
<dbReference type="OrthoDB" id="1662883at2759"/>
<dbReference type="SUPFAM" id="SSF53474">
    <property type="entry name" value="alpha/beta-Hydrolases"/>
    <property type="match status" value="1"/>
</dbReference>
<feature type="region of interest" description="Disordered" evidence="2">
    <location>
        <begin position="374"/>
        <end position="490"/>
    </location>
</feature>
<dbReference type="Gene3D" id="3.40.50.1820">
    <property type="entry name" value="alpha/beta hydrolase"/>
    <property type="match status" value="2"/>
</dbReference>
<accession>A0A165GZX8</accession>
<feature type="domain" description="Alpha/beta hydrolase fold-3" evidence="3">
    <location>
        <begin position="209"/>
        <end position="332"/>
    </location>
</feature>
<protein>
    <submittedName>
        <fullName evidence="4">Alpha/beta-hydrolase</fullName>
    </submittedName>
</protein>
<dbReference type="AlphaFoldDB" id="A0A165GZX8"/>